<dbReference type="InterPro" id="IPR013693">
    <property type="entry name" value="SpoIID/LytB_N"/>
</dbReference>
<sequence length="432" mass="44400">MVAGGAALLAGTALAGWDTPGDTPNIELVESGHGRGMSQLGAFDSARQGSVAERILAHYYPGATLGTVPTTTVAVRLMDRDDAGLDVYAAAGLRVAGRELESGQVAHMTALPDGGANVAVTVGCDGEVLWQTATKDPWIYPMDPRPGRPAAEHLTLCGGPSYRGALGVASEDGAARTVNRVDIEDYLLGVVPAEVQANWADKGANEALRAQAIAARSYALAEQRYPYAQTCDTADCQVYPGTAKEDQRASTAIATTAGTVLLRDGRILRAEYSAAPDAGAPSDITTFEVGPEPAELAVGKPPTDPRVDAAVPASAIENEYARIGGESSAIGAPLGPEMRLPQNGGTYRLFTNGVIIATPTLGAQIVDFTTLMRLVPDPAVPPSESAGDTPQADAEAPMSDEPVAPPEQAPDPAVADGPAGDSVPQDDSVPGE</sequence>
<evidence type="ECO:0000313" key="3">
    <source>
        <dbReference type="EMBL" id="MEV0712272.1"/>
    </source>
</evidence>
<dbReference type="EMBL" id="JBFAKC010000020">
    <property type="protein sequence ID" value="MEV0712272.1"/>
    <property type="molecule type" value="Genomic_DNA"/>
</dbReference>
<evidence type="ECO:0000313" key="4">
    <source>
        <dbReference type="Proteomes" id="UP001551695"/>
    </source>
</evidence>
<comment type="caution">
    <text evidence="3">The sequence shown here is derived from an EMBL/GenBank/DDBJ whole genome shotgun (WGS) entry which is preliminary data.</text>
</comment>
<dbReference type="InterPro" id="IPR013486">
    <property type="entry name" value="SpoIID/LytB"/>
</dbReference>
<name>A0ABV3G3K8_9NOCA</name>
<dbReference type="NCBIfam" id="TIGR02669">
    <property type="entry name" value="SpoIID_LytB"/>
    <property type="match status" value="1"/>
</dbReference>
<evidence type="ECO:0000256" key="1">
    <source>
        <dbReference type="SAM" id="MobiDB-lite"/>
    </source>
</evidence>
<protein>
    <submittedName>
        <fullName evidence="3">SpoIID/LytB domain-containing protein</fullName>
    </submittedName>
</protein>
<feature type="region of interest" description="Disordered" evidence="1">
    <location>
        <begin position="379"/>
        <end position="432"/>
    </location>
</feature>
<evidence type="ECO:0000259" key="2">
    <source>
        <dbReference type="Pfam" id="PF08486"/>
    </source>
</evidence>
<accession>A0ABV3G3K8</accession>
<proteinExistence type="predicted"/>
<dbReference type="InterPro" id="IPR013207">
    <property type="entry name" value="LGFP"/>
</dbReference>
<dbReference type="RefSeq" id="WP_357789206.1">
    <property type="nucleotide sequence ID" value="NZ_JBFAKC010000020.1"/>
</dbReference>
<gene>
    <name evidence="3" type="ORF">AB0I48_32410</name>
</gene>
<reference evidence="3 4" key="1">
    <citation type="submission" date="2024-06" db="EMBL/GenBank/DDBJ databases">
        <title>The Natural Products Discovery Center: Release of the First 8490 Sequenced Strains for Exploring Actinobacteria Biosynthetic Diversity.</title>
        <authorList>
            <person name="Kalkreuter E."/>
            <person name="Kautsar S.A."/>
            <person name="Yang D."/>
            <person name="Bader C.D."/>
            <person name="Teijaro C.N."/>
            <person name="Fluegel L."/>
            <person name="Davis C.M."/>
            <person name="Simpson J.R."/>
            <person name="Lauterbach L."/>
            <person name="Steele A.D."/>
            <person name="Gui C."/>
            <person name="Meng S."/>
            <person name="Li G."/>
            <person name="Viehrig K."/>
            <person name="Ye F."/>
            <person name="Su P."/>
            <person name="Kiefer A.F."/>
            <person name="Nichols A."/>
            <person name="Cepeda A.J."/>
            <person name="Yan W."/>
            <person name="Fan B."/>
            <person name="Jiang Y."/>
            <person name="Adhikari A."/>
            <person name="Zheng C.-J."/>
            <person name="Schuster L."/>
            <person name="Cowan T.M."/>
            <person name="Smanski M.J."/>
            <person name="Chevrette M.G."/>
            <person name="De Carvalho L.P.S."/>
            <person name="Shen B."/>
        </authorList>
    </citation>
    <scope>NUCLEOTIDE SEQUENCE [LARGE SCALE GENOMIC DNA]</scope>
    <source>
        <strain evidence="3 4">NPDC050403</strain>
    </source>
</reference>
<dbReference type="Pfam" id="PF08486">
    <property type="entry name" value="SpoIID"/>
    <property type="match status" value="1"/>
</dbReference>
<feature type="domain" description="Sporulation stage II protein D amidase enhancer LytB N-terminal" evidence="2">
    <location>
        <begin position="173"/>
        <end position="261"/>
    </location>
</feature>
<organism evidence="3 4">
    <name type="scientific">Nocardia aurea</name>
    <dbReference type="NCBI Taxonomy" id="2144174"/>
    <lineage>
        <taxon>Bacteria</taxon>
        <taxon>Bacillati</taxon>
        <taxon>Actinomycetota</taxon>
        <taxon>Actinomycetes</taxon>
        <taxon>Mycobacteriales</taxon>
        <taxon>Nocardiaceae</taxon>
        <taxon>Nocardia</taxon>
    </lineage>
</organism>
<dbReference type="Proteomes" id="UP001551695">
    <property type="component" value="Unassembled WGS sequence"/>
</dbReference>
<dbReference type="Pfam" id="PF08310">
    <property type="entry name" value="LGFP"/>
    <property type="match status" value="1"/>
</dbReference>
<keyword evidence="4" id="KW-1185">Reference proteome</keyword>
<feature type="compositionally biased region" description="Low complexity" evidence="1">
    <location>
        <begin position="410"/>
        <end position="421"/>
    </location>
</feature>